<dbReference type="AlphaFoldDB" id="A0AAD7HAL5"/>
<dbReference type="EMBL" id="JARJLG010000340">
    <property type="protein sequence ID" value="KAJ7715914.1"/>
    <property type="molecule type" value="Genomic_DNA"/>
</dbReference>
<accession>A0AAD7HAL5</accession>
<dbReference type="InterPro" id="IPR041078">
    <property type="entry name" value="Plavaka"/>
</dbReference>
<evidence type="ECO:0000313" key="3">
    <source>
        <dbReference type="Proteomes" id="UP001215280"/>
    </source>
</evidence>
<organism evidence="2 3">
    <name type="scientific">Mycena maculata</name>
    <dbReference type="NCBI Taxonomy" id="230809"/>
    <lineage>
        <taxon>Eukaryota</taxon>
        <taxon>Fungi</taxon>
        <taxon>Dikarya</taxon>
        <taxon>Basidiomycota</taxon>
        <taxon>Agaricomycotina</taxon>
        <taxon>Agaricomycetes</taxon>
        <taxon>Agaricomycetidae</taxon>
        <taxon>Agaricales</taxon>
        <taxon>Marasmiineae</taxon>
        <taxon>Mycenaceae</taxon>
        <taxon>Mycena</taxon>
    </lineage>
</organism>
<dbReference type="Proteomes" id="UP001215280">
    <property type="component" value="Unassembled WGS sequence"/>
</dbReference>
<sequence>MSFSIYFQKGDIEAEFEGVPYKFEFQYRDPWKWIVDLLSDPTLADDIHWYPVQKFLVKDGIEVRLFDEPYTGNKWWKIQDILPHVPGLPHCFSPIALWLDKGMVTKRVRKHPIVLRALFLDGKIRNASGNGGGVLIGYMVIPLDPGDPSDRKHTSKAVDWARFKREIMHKVFRIIFAPLLGPRPVTRLSMKASLSIDRPVDLSLNHQYKNLTKKGFSGPSSERGDVTHKQYQQTQMLT</sequence>
<evidence type="ECO:0000256" key="1">
    <source>
        <dbReference type="SAM" id="MobiDB-lite"/>
    </source>
</evidence>
<feature type="region of interest" description="Disordered" evidence="1">
    <location>
        <begin position="213"/>
        <end position="238"/>
    </location>
</feature>
<keyword evidence="3" id="KW-1185">Reference proteome</keyword>
<feature type="compositionally biased region" description="Polar residues" evidence="1">
    <location>
        <begin position="229"/>
        <end position="238"/>
    </location>
</feature>
<protein>
    <submittedName>
        <fullName evidence="2">Uncharacterized protein</fullName>
    </submittedName>
</protein>
<proteinExistence type="predicted"/>
<dbReference type="Pfam" id="PF18759">
    <property type="entry name" value="Plavaka"/>
    <property type="match status" value="1"/>
</dbReference>
<gene>
    <name evidence="2" type="ORF">DFH07DRAFT_785532</name>
</gene>
<name>A0AAD7HAL5_9AGAR</name>
<evidence type="ECO:0000313" key="2">
    <source>
        <dbReference type="EMBL" id="KAJ7715914.1"/>
    </source>
</evidence>
<comment type="caution">
    <text evidence="2">The sequence shown here is derived from an EMBL/GenBank/DDBJ whole genome shotgun (WGS) entry which is preliminary data.</text>
</comment>
<reference evidence="2" key="1">
    <citation type="submission" date="2023-03" db="EMBL/GenBank/DDBJ databases">
        <title>Massive genome expansion in bonnet fungi (Mycena s.s.) driven by repeated elements and novel gene families across ecological guilds.</title>
        <authorList>
            <consortium name="Lawrence Berkeley National Laboratory"/>
            <person name="Harder C.B."/>
            <person name="Miyauchi S."/>
            <person name="Viragh M."/>
            <person name="Kuo A."/>
            <person name="Thoen E."/>
            <person name="Andreopoulos B."/>
            <person name="Lu D."/>
            <person name="Skrede I."/>
            <person name="Drula E."/>
            <person name="Henrissat B."/>
            <person name="Morin E."/>
            <person name="Kohler A."/>
            <person name="Barry K."/>
            <person name="LaButti K."/>
            <person name="Morin E."/>
            <person name="Salamov A."/>
            <person name="Lipzen A."/>
            <person name="Mereny Z."/>
            <person name="Hegedus B."/>
            <person name="Baldrian P."/>
            <person name="Stursova M."/>
            <person name="Weitz H."/>
            <person name="Taylor A."/>
            <person name="Grigoriev I.V."/>
            <person name="Nagy L.G."/>
            <person name="Martin F."/>
            <person name="Kauserud H."/>
        </authorList>
    </citation>
    <scope>NUCLEOTIDE SEQUENCE</scope>
    <source>
        <strain evidence="2">CBHHK188m</strain>
    </source>
</reference>